<dbReference type="PANTHER" id="PTHR42760:SF124">
    <property type="entry name" value="SHORT-CHAIN DEHYDROGENASE_REDUCTASE"/>
    <property type="match status" value="1"/>
</dbReference>
<keyword evidence="2" id="KW-0521">NADP</keyword>
<organism evidence="3">
    <name type="scientific">Bionectria ochroleuca</name>
    <name type="common">Gliocladium roseum</name>
    <dbReference type="NCBI Taxonomy" id="29856"/>
    <lineage>
        <taxon>Eukaryota</taxon>
        <taxon>Fungi</taxon>
        <taxon>Dikarya</taxon>
        <taxon>Ascomycota</taxon>
        <taxon>Pezizomycotina</taxon>
        <taxon>Sordariomycetes</taxon>
        <taxon>Hypocreomycetidae</taxon>
        <taxon>Hypocreales</taxon>
        <taxon>Bionectriaceae</taxon>
        <taxon>Clonostachys</taxon>
    </lineage>
</organism>
<evidence type="ECO:0000256" key="1">
    <source>
        <dbReference type="ARBA" id="ARBA00006484"/>
    </source>
</evidence>
<proteinExistence type="inferred from homology"/>
<dbReference type="InterPro" id="IPR020904">
    <property type="entry name" value="Sc_DH/Rdtase_CS"/>
</dbReference>
<evidence type="ECO:0000256" key="2">
    <source>
        <dbReference type="ARBA" id="ARBA00022857"/>
    </source>
</evidence>
<accession>A0A0B7K0P9</accession>
<dbReference type="AlphaFoldDB" id="A0A0B7K0P9"/>
<dbReference type="Pfam" id="PF13561">
    <property type="entry name" value="adh_short_C2"/>
    <property type="match status" value="1"/>
</dbReference>
<evidence type="ECO:0000313" key="3">
    <source>
        <dbReference type="EMBL" id="CEO50943.1"/>
    </source>
</evidence>
<comment type="similarity">
    <text evidence="1">Belongs to the short-chain dehydrogenases/reductases (SDR) family.</text>
</comment>
<reference evidence="3" key="1">
    <citation type="submission" date="2015-01" db="EMBL/GenBank/DDBJ databases">
        <authorList>
            <person name="Durling Mikael"/>
        </authorList>
    </citation>
    <scope>NUCLEOTIDE SEQUENCE</scope>
</reference>
<sequence>MGATDDRLKGKVCIVTGSSSGIGRAISLAYARQGGLLVCSDLQPEARVDVSTEREANTDSLIVQTGGRAVFVRADVRSAVDMEALVQKAVEEYGRLDVFVNNAGVSLEAGRPLVRIHETSEEVFDTTMAINTKSVFLGCKYATAQMLKQDLLPSGDRGWIVNMCSIYGLTGGYCMPAYNASKGAVALLTKQVALDYAASRIHCSAICPGYTDTAIFVNTVKSANRERLEGNHPLGIGKPSDIVGAALFLVSDEARWVTGTLLNVDGGWLAGKK</sequence>
<dbReference type="EMBL" id="CDPU01000020">
    <property type="protein sequence ID" value="CEO50943.1"/>
    <property type="molecule type" value="Genomic_DNA"/>
</dbReference>
<dbReference type="PANTHER" id="PTHR42760">
    <property type="entry name" value="SHORT-CHAIN DEHYDROGENASES/REDUCTASES FAMILY MEMBER"/>
    <property type="match status" value="1"/>
</dbReference>
<dbReference type="InterPro" id="IPR002347">
    <property type="entry name" value="SDR_fam"/>
</dbReference>
<dbReference type="PRINTS" id="PR00081">
    <property type="entry name" value="GDHRDH"/>
</dbReference>
<dbReference type="PROSITE" id="PS00061">
    <property type="entry name" value="ADH_SHORT"/>
    <property type="match status" value="1"/>
</dbReference>
<dbReference type="Gene3D" id="3.40.50.720">
    <property type="entry name" value="NAD(P)-binding Rossmann-like Domain"/>
    <property type="match status" value="1"/>
</dbReference>
<dbReference type="PRINTS" id="PR00080">
    <property type="entry name" value="SDRFAMILY"/>
</dbReference>
<dbReference type="FunFam" id="3.40.50.720:FF:000084">
    <property type="entry name" value="Short-chain dehydrogenase reductase"/>
    <property type="match status" value="1"/>
</dbReference>
<dbReference type="CDD" id="cd05233">
    <property type="entry name" value="SDR_c"/>
    <property type="match status" value="1"/>
</dbReference>
<protein>
    <submittedName>
        <fullName evidence="3">Uncharacterized protein</fullName>
    </submittedName>
</protein>
<dbReference type="NCBIfam" id="NF005559">
    <property type="entry name" value="PRK07231.1"/>
    <property type="match status" value="1"/>
</dbReference>
<gene>
    <name evidence="3" type="ORF">BN869_000007001_1</name>
</gene>
<dbReference type="SUPFAM" id="SSF51735">
    <property type="entry name" value="NAD(P)-binding Rossmann-fold domains"/>
    <property type="match status" value="1"/>
</dbReference>
<name>A0A0B7K0P9_BIOOC</name>
<dbReference type="InterPro" id="IPR036291">
    <property type="entry name" value="NAD(P)-bd_dom_sf"/>
</dbReference>
<dbReference type="GO" id="GO:0016616">
    <property type="term" value="F:oxidoreductase activity, acting on the CH-OH group of donors, NAD or NADP as acceptor"/>
    <property type="evidence" value="ECO:0007669"/>
    <property type="project" value="TreeGrafter"/>
</dbReference>